<keyword evidence="3" id="KW-1185">Reference proteome</keyword>
<keyword evidence="1" id="KW-0732">Signal</keyword>
<sequence length="353" mass="37321">MATTSCGKQSSSGSEIQGIADVKKAATASCLAALGAAVLVSTPVMASVPPADPHSILTFQLENDAASIPGTDELYTSGERLGYVGPTGAVPGFVSGLGHSLFGAGLQRMEFDLQQVIFTPTNTQLYDPNPHDRPYAGQLSLRFSLIQDTTQTRSLAGVAVGVVGPASLAQSVQNGFHAVIGQTTNKGWHYQLHNEPTMDFFGGRIWRENVGDIGGVGVQVLPQLTGQVGNTEIYAQAGGIIRFGQGLDSDFGPALIQPQLSGTDAYTPTRPFVWYVFGGVLGRLVAHNLFIQGNSFQSSRSVPLTPLQGDLEVGAAMIFHGVRLSAVETFETPEFHNSSPAFQYGSVALSFRF</sequence>
<accession>A0A0D6PIR6</accession>
<dbReference type="Gene3D" id="2.40.128.140">
    <property type="entry name" value="Outer membrane protein"/>
    <property type="match status" value="1"/>
</dbReference>
<evidence type="ECO:0008006" key="4">
    <source>
        <dbReference type="Google" id="ProtNLM"/>
    </source>
</evidence>
<comment type="caution">
    <text evidence="2">The sequence shown here is derived from an EMBL/GenBank/DDBJ whole genome shotgun (WGS) entry which is preliminary data.</text>
</comment>
<feature type="chain" id="PRO_5002310100" description="Outer membrane protein" evidence="1">
    <location>
        <begin position="47"/>
        <end position="353"/>
    </location>
</feature>
<evidence type="ECO:0000256" key="1">
    <source>
        <dbReference type="SAM" id="SignalP"/>
    </source>
</evidence>
<name>A0A0D6PIR6_9PROT</name>
<dbReference type="InterPro" id="IPR018707">
    <property type="entry name" value="LpxR"/>
</dbReference>
<dbReference type="STRING" id="1120923.SAMN02746095_00694"/>
<dbReference type="Proteomes" id="UP000032668">
    <property type="component" value="Unassembled WGS sequence"/>
</dbReference>
<dbReference type="EMBL" id="BANC01000054">
    <property type="protein sequence ID" value="GAN80709.1"/>
    <property type="molecule type" value="Genomic_DNA"/>
</dbReference>
<proteinExistence type="predicted"/>
<dbReference type="InterPro" id="IPR037107">
    <property type="entry name" value="Put_OMP_sf"/>
</dbReference>
<gene>
    <name evidence="2" type="ORF">Aam_055_089</name>
</gene>
<reference evidence="2 3" key="1">
    <citation type="submission" date="2012-11" db="EMBL/GenBank/DDBJ databases">
        <title>Whole genome sequence of Acidocella aminolytica 101 = DSM 11237.</title>
        <authorList>
            <person name="Azuma Y."/>
            <person name="Higashiura N."/>
            <person name="Hirakawa H."/>
            <person name="Matsushita K."/>
        </authorList>
    </citation>
    <scope>NUCLEOTIDE SEQUENCE [LARGE SCALE GENOMIC DNA]</scope>
    <source>
        <strain evidence="3">101 / DSM 11237</strain>
    </source>
</reference>
<evidence type="ECO:0000313" key="2">
    <source>
        <dbReference type="EMBL" id="GAN80709.1"/>
    </source>
</evidence>
<evidence type="ECO:0000313" key="3">
    <source>
        <dbReference type="Proteomes" id="UP000032668"/>
    </source>
</evidence>
<dbReference type="Pfam" id="PF09982">
    <property type="entry name" value="LpxR"/>
    <property type="match status" value="1"/>
</dbReference>
<feature type="signal peptide" evidence="1">
    <location>
        <begin position="1"/>
        <end position="46"/>
    </location>
</feature>
<protein>
    <recommendedName>
        <fullName evidence="4">Outer membrane protein</fullName>
    </recommendedName>
</protein>
<organism evidence="2 3">
    <name type="scientific">Acidocella aminolytica 101 = DSM 11237</name>
    <dbReference type="NCBI Taxonomy" id="1120923"/>
    <lineage>
        <taxon>Bacteria</taxon>
        <taxon>Pseudomonadati</taxon>
        <taxon>Pseudomonadota</taxon>
        <taxon>Alphaproteobacteria</taxon>
        <taxon>Acetobacterales</taxon>
        <taxon>Acidocellaceae</taxon>
        <taxon>Acidocella</taxon>
    </lineage>
</organism>
<dbReference type="AlphaFoldDB" id="A0A0D6PIR6"/>